<dbReference type="Gene3D" id="3.40.630.30">
    <property type="match status" value="1"/>
</dbReference>
<evidence type="ECO:0000259" key="3">
    <source>
        <dbReference type="PROSITE" id="PS51186"/>
    </source>
</evidence>
<dbReference type="SUPFAM" id="SSF55729">
    <property type="entry name" value="Acyl-CoA N-acyltransferases (Nat)"/>
    <property type="match status" value="1"/>
</dbReference>
<evidence type="ECO:0000256" key="1">
    <source>
        <dbReference type="ARBA" id="ARBA00022679"/>
    </source>
</evidence>
<keyword evidence="2" id="KW-0012">Acyltransferase</keyword>
<dbReference type="EMBL" id="BSRZ01000012">
    <property type="protein sequence ID" value="GLW66045.1"/>
    <property type="molecule type" value="Genomic_DNA"/>
</dbReference>
<name>A0A9W6PXW0_9ACTN</name>
<dbReference type="PROSITE" id="PS51186">
    <property type="entry name" value="GNAT"/>
    <property type="match status" value="1"/>
</dbReference>
<comment type="caution">
    <text evidence="4">The sequence shown here is derived from an EMBL/GenBank/DDBJ whole genome shotgun (WGS) entry which is preliminary data.</text>
</comment>
<reference evidence="4" key="1">
    <citation type="submission" date="2023-02" db="EMBL/GenBank/DDBJ databases">
        <title>Actinomadura rubrobrunea NBRC 14622.</title>
        <authorList>
            <person name="Ichikawa N."/>
            <person name="Sato H."/>
            <person name="Tonouchi N."/>
        </authorList>
    </citation>
    <scope>NUCLEOTIDE SEQUENCE</scope>
    <source>
        <strain evidence="4">NBRC 14622</strain>
    </source>
</reference>
<protein>
    <submittedName>
        <fullName evidence="4">N-acetyltransferase</fullName>
    </submittedName>
</protein>
<dbReference type="InterPro" id="IPR050832">
    <property type="entry name" value="Bact_Acetyltransf"/>
</dbReference>
<organism evidence="4 5">
    <name type="scientific">Actinomadura rubrobrunea</name>
    <dbReference type="NCBI Taxonomy" id="115335"/>
    <lineage>
        <taxon>Bacteria</taxon>
        <taxon>Bacillati</taxon>
        <taxon>Actinomycetota</taxon>
        <taxon>Actinomycetes</taxon>
        <taxon>Streptosporangiales</taxon>
        <taxon>Thermomonosporaceae</taxon>
        <taxon>Actinomadura</taxon>
    </lineage>
</organism>
<dbReference type="GO" id="GO:0016747">
    <property type="term" value="F:acyltransferase activity, transferring groups other than amino-acyl groups"/>
    <property type="evidence" value="ECO:0007669"/>
    <property type="project" value="InterPro"/>
</dbReference>
<keyword evidence="1" id="KW-0808">Transferase</keyword>
<dbReference type="AlphaFoldDB" id="A0A9W6PXW0"/>
<evidence type="ECO:0000313" key="4">
    <source>
        <dbReference type="EMBL" id="GLW66045.1"/>
    </source>
</evidence>
<dbReference type="InterPro" id="IPR016181">
    <property type="entry name" value="Acyl_CoA_acyltransferase"/>
</dbReference>
<dbReference type="Proteomes" id="UP001165124">
    <property type="component" value="Unassembled WGS sequence"/>
</dbReference>
<evidence type="ECO:0000313" key="5">
    <source>
        <dbReference type="Proteomes" id="UP001165124"/>
    </source>
</evidence>
<gene>
    <name evidence="4" type="ORF">Arub01_42890</name>
</gene>
<dbReference type="Pfam" id="PF00583">
    <property type="entry name" value="Acetyltransf_1"/>
    <property type="match status" value="1"/>
</dbReference>
<accession>A0A9W6PXW0</accession>
<keyword evidence="5" id="KW-1185">Reference proteome</keyword>
<feature type="domain" description="N-acetyltransferase" evidence="3">
    <location>
        <begin position="1"/>
        <end position="154"/>
    </location>
</feature>
<proteinExistence type="predicted"/>
<dbReference type="PANTHER" id="PTHR43877:SF2">
    <property type="entry name" value="AMINOALKYLPHOSPHONATE N-ACETYLTRANSFERASE-RELATED"/>
    <property type="match status" value="1"/>
</dbReference>
<dbReference type="CDD" id="cd04301">
    <property type="entry name" value="NAT_SF"/>
    <property type="match status" value="1"/>
</dbReference>
<dbReference type="InterPro" id="IPR000182">
    <property type="entry name" value="GNAT_dom"/>
</dbReference>
<dbReference type="PANTHER" id="PTHR43877">
    <property type="entry name" value="AMINOALKYLPHOSPHONATE N-ACETYLTRANSFERASE-RELATED-RELATED"/>
    <property type="match status" value="1"/>
</dbReference>
<sequence>MRSWQAAYRGLVPQWYLDELDPRQRRPVWERRIREADWPRSGLLVAVRDERVVGFLGMNPVRDHDLSPEMVGEVATIYVDPRHWGEGVGGRLMRAGLENLASAGYREAALWVLKGNDRTRRFYEAGGWRADGTVKQDDTRGFPLEEVRYRRVLR</sequence>
<evidence type="ECO:0000256" key="2">
    <source>
        <dbReference type="ARBA" id="ARBA00023315"/>
    </source>
</evidence>